<keyword evidence="7" id="KW-1185">Reference proteome</keyword>
<dbReference type="PATRIC" id="fig|520764.3.peg.271"/>
<dbReference type="GO" id="GO:0016787">
    <property type="term" value="F:hydrolase activity"/>
    <property type="evidence" value="ECO:0007669"/>
    <property type="project" value="UniProtKB-KW"/>
</dbReference>
<dbReference type="Pfam" id="PF01784">
    <property type="entry name" value="DUF34_NIF3"/>
    <property type="match status" value="1"/>
</dbReference>
<evidence type="ECO:0000256" key="4">
    <source>
        <dbReference type="PIRNR" id="PIRNR037489"/>
    </source>
</evidence>
<feature type="binding site" evidence="5">
    <location>
        <position position="330"/>
    </location>
    <ligand>
        <name>a divalent metal cation</name>
        <dbReference type="ChEBI" id="CHEBI:60240"/>
        <label>1</label>
    </ligand>
</feature>
<evidence type="ECO:0000256" key="1">
    <source>
        <dbReference type="ARBA" id="ARBA00006964"/>
    </source>
</evidence>
<dbReference type="GO" id="GO:0046872">
    <property type="term" value="F:metal ion binding"/>
    <property type="evidence" value="ECO:0007669"/>
    <property type="project" value="UniProtKB-UniRule"/>
</dbReference>
<dbReference type="PANTHER" id="PTHR13799">
    <property type="entry name" value="NGG1 INTERACTING FACTOR 3"/>
    <property type="match status" value="1"/>
</dbReference>
<dbReference type="STRING" id="520764.AN618_02530"/>
<gene>
    <name evidence="6" type="ORF">AN618_02530</name>
</gene>
<evidence type="ECO:0000313" key="7">
    <source>
        <dbReference type="Proteomes" id="UP000070427"/>
    </source>
</evidence>
<dbReference type="RefSeq" id="WP_066351098.1">
    <property type="nucleotide sequence ID" value="NZ_LOED01000002.1"/>
</dbReference>
<reference evidence="6 7" key="1">
    <citation type="submission" date="2015-12" db="EMBL/GenBank/DDBJ databases">
        <title>Draft genome sequnece of Fervidicola ferrireducens strain Y170.</title>
        <authorList>
            <person name="Patel B.K."/>
        </authorList>
    </citation>
    <scope>NUCLEOTIDE SEQUENCE [LARGE SCALE GENOMIC DNA]</scope>
    <source>
        <strain evidence="6 7">Y170</strain>
    </source>
</reference>
<dbReference type="FunFam" id="3.30.70.120:FF:000006">
    <property type="entry name" value="GTP cyclohydrolase 1 type 2 homolog"/>
    <property type="match status" value="1"/>
</dbReference>
<feature type="binding site" evidence="5">
    <location>
        <position position="104"/>
    </location>
    <ligand>
        <name>a divalent metal cation</name>
        <dbReference type="ChEBI" id="CHEBI:60240"/>
        <label>1</label>
    </ligand>
</feature>
<evidence type="ECO:0000256" key="2">
    <source>
        <dbReference type="ARBA" id="ARBA00022112"/>
    </source>
</evidence>
<dbReference type="PANTHER" id="PTHR13799:SF14">
    <property type="entry name" value="GTP CYCLOHYDROLASE 1 TYPE 2 HOMOLOG"/>
    <property type="match status" value="1"/>
</dbReference>
<accession>A0A140LD72</accession>
<dbReference type="FunCoup" id="A0A140LD72">
    <property type="interactions" value="176"/>
</dbReference>
<dbReference type="Gene3D" id="3.30.70.120">
    <property type="match status" value="1"/>
</dbReference>
<feature type="binding site" evidence="5">
    <location>
        <position position="334"/>
    </location>
    <ligand>
        <name>a divalent metal cation</name>
        <dbReference type="ChEBI" id="CHEBI:60240"/>
        <label>1</label>
    </ligand>
</feature>
<dbReference type="OrthoDB" id="9792792at2"/>
<dbReference type="AlphaFoldDB" id="A0A140LD72"/>
<evidence type="ECO:0000256" key="3">
    <source>
        <dbReference type="ARBA" id="ARBA00022723"/>
    </source>
</evidence>
<dbReference type="GO" id="GO:0005737">
    <property type="term" value="C:cytoplasm"/>
    <property type="evidence" value="ECO:0007669"/>
    <property type="project" value="TreeGrafter"/>
</dbReference>
<evidence type="ECO:0000313" key="6">
    <source>
        <dbReference type="EMBL" id="KXG78497.1"/>
    </source>
</evidence>
<protein>
    <recommendedName>
        <fullName evidence="2 4">GTP cyclohydrolase 1 type 2 homolog</fullName>
    </recommendedName>
</protein>
<dbReference type="InterPro" id="IPR036069">
    <property type="entry name" value="DUF34/NIF3_sf"/>
</dbReference>
<dbReference type="Gene3D" id="3.40.1390.30">
    <property type="entry name" value="NIF3 (NGG1p interacting factor 3)-like"/>
    <property type="match status" value="2"/>
</dbReference>
<keyword evidence="3 4" id="KW-0479">Metal-binding</keyword>
<comment type="caution">
    <text evidence="6">The sequence shown here is derived from an EMBL/GenBank/DDBJ whole genome shotgun (WGS) entry which is preliminary data.</text>
</comment>
<dbReference type="SUPFAM" id="SSF102705">
    <property type="entry name" value="NIF3 (NGG1p interacting factor 3)-like"/>
    <property type="match status" value="1"/>
</dbReference>
<dbReference type="NCBIfam" id="TIGR00486">
    <property type="entry name" value="YbgI_SA1388"/>
    <property type="match status" value="1"/>
</dbReference>
<feature type="binding site" evidence="5">
    <location>
        <position position="65"/>
    </location>
    <ligand>
        <name>a divalent metal cation</name>
        <dbReference type="ChEBI" id="CHEBI:60240"/>
        <label>1</label>
    </ligand>
</feature>
<dbReference type="InterPro" id="IPR015867">
    <property type="entry name" value="N-reg_PII/ATP_PRibTrfase_C"/>
</dbReference>
<dbReference type="EMBL" id="LOED01000002">
    <property type="protein sequence ID" value="KXG78497.1"/>
    <property type="molecule type" value="Genomic_DNA"/>
</dbReference>
<proteinExistence type="inferred from homology"/>
<evidence type="ECO:0000256" key="5">
    <source>
        <dbReference type="PIRSR" id="PIRSR602678-1"/>
    </source>
</evidence>
<dbReference type="InterPro" id="IPR017221">
    <property type="entry name" value="DUF34/NIF3_bac"/>
</dbReference>
<dbReference type="InterPro" id="IPR002678">
    <property type="entry name" value="DUF34/NIF3"/>
</dbReference>
<dbReference type="PIRSF" id="PIRSF037489">
    <property type="entry name" value="UCP037489_NIF3_YqfO"/>
    <property type="match status" value="1"/>
</dbReference>
<name>A0A140LD72_9FIRM</name>
<feature type="binding site" evidence="5">
    <location>
        <position position="66"/>
    </location>
    <ligand>
        <name>a divalent metal cation</name>
        <dbReference type="ChEBI" id="CHEBI:60240"/>
        <label>1</label>
    </ligand>
</feature>
<dbReference type="InParanoid" id="A0A140LD72"/>
<dbReference type="Proteomes" id="UP000070427">
    <property type="component" value="Unassembled WGS sequence"/>
</dbReference>
<keyword evidence="6" id="KW-0378">Hydrolase</keyword>
<dbReference type="FunFam" id="3.40.1390.30:FF:000001">
    <property type="entry name" value="GTP cyclohydrolase 1 type 2"/>
    <property type="match status" value="1"/>
</dbReference>
<sequence length="370" mass="40291">MISIQTVINLIEKFAPKKLSLEWDNVGLMVGASSAKVKKILVVLTVTPGVVEYAASSGVDLIISHHPFIFKPLNSVRQDLPVGKMIIEAIKHDIAIYSAHTNLDVAKGGINDLLAQKLGLEKVEVLEKTFEEPLKKIVVYVPKGYEEVVRDSMGDAGAGHIGNYSHCSFNISGIGTFKPLEGSNPFLGRQGELERVEEVRVETIAPASRVKKILNAMLKVHPYEEVAYDIYPVENEGCAFGLGRIGYLKTPVTLGELCRIVKQKLEVEFLRVVGEPNRKVSKIALCGGAGGSLISKAVFAGADAYITGDIKYHEAEEAKASGIALIDAGHYSTEKIILNFLAEYLKKELAELESDVSVEVYDEGDPIKIV</sequence>
<comment type="similarity">
    <text evidence="1 4">Belongs to the GTP cyclohydrolase I type 2/NIF3 family.</text>
</comment>
<organism evidence="6 7">
    <name type="scientific">Fervidicola ferrireducens</name>
    <dbReference type="NCBI Taxonomy" id="520764"/>
    <lineage>
        <taxon>Bacteria</taxon>
        <taxon>Bacillati</taxon>
        <taxon>Bacillota</taxon>
        <taxon>Clostridia</taxon>
        <taxon>Thermosediminibacterales</taxon>
        <taxon>Thermosediminibacteraceae</taxon>
        <taxon>Fervidicola</taxon>
    </lineage>
</organism>